<dbReference type="RefSeq" id="WP_081105117.1">
    <property type="nucleotide sequence ID" value="NZ_CP014060.2"/>
</dbReference>
<dbReference type="Proteomes" id="UP000060602">
    <property type="component" value="Chromosome"/>
</dbReference>
<dbReference type="CDD" id="cd11615">
    <property type="entry name" value="SAF_NeuB_like"/>
    <property type="match status" value="1"/>
</dbReference>
<evidence type="ECO:0000259" key="1">
    <source>
        <dbReference type="PROSITE" id="PS50844"/>
    </source>
</evidence>
<dbReference type="SUPFAM" id="SSF51569">
    <property type="entry name" value="Aldolase"/>
    <property type="match status" value="1"/>
</dbReference>
<organism evidence="2 3">
    <name type="scientific">Alcaligenes xylosoxydans xylosoxydans</name>
    <name type="common">Achromobacter xylosoxidans</name>
    <dbReference type="NCBI Taxonomy" id="85698"/>
    <lineage>
        <taxon>Bacteria</taxon>
        <taxon>Pseudomonadati</taxon>
        <taxon>Pseudomonadota</taxon>
        <taxon>Betaproteobacteria</taxon>
        <taxon>Burkholderiales</taxon>
        <taxon>Alcaligenaceae</taxon>
        <taxon>Achromobacter</taxon>
    </lineage>
</organism>
<dbReference type="SUPFAM" id="SSF51269">
    <property type="entry name" value="AFP III-like domain"/>
    <property type="match status" value="1"/>
</dbReference>
<sequence>MANQHTLIVAEMAWAHDGSIDKAIGIMKAAKEAGADAIGIHITDLPTYMVPHYGSGEGRVSAGKEHMQVYKYLQDINPSNDDWVRFAKEARAVGIALCVMANDQASLAFCEAQLKPEYYVLTAAAFVEEEFIHALAKTGRPTLFRAGGATIGEVENALNIFKANGGGEVTVLHGFQNYPTKLEDTNVQQMKTMGDLFGVKVGLADHIDGADPIAKAIPMLALALGASCLEKHITWDRAEKGEDFEAALNPSDFKEFVAYVRAGEIALGQANWTALSPAAERYRSVSRKRMVASRPIASGTVLTRDDITFKRGDVGMSPAQLNAVIGRTAKSSLVENDGITLEDLV</sequence>
<reference evidence="3" key="1">
    <citation type="submission" date="2015-12" db="EMBL/GenBank/DDBJ databases">
        <title>FDA dAtabase for Regulatory Grade micrObial Sequences (FDA-ARGOS): Supporting development and validation of Infectious Disease Dx tests.</title>
        <authorList>
            <person name="Case J."/>
            <person name="Tallon L."/>
            <person name="Sadzewicz L."/>
            <person name="Sengamalay N."/>
            <person name="Ott S."/>
            <person name="Godinez A."/>
            <person name="Nagaraj S."/>
            <person name="Nadendla S."/>
            <person name="Sichtig H."/>
        </authorList>
    </citation>
    <scope>NUCLEOTIDE SEQUENCE [LARGE SCALE GENOMIC DNA]</scope>
    <source>
        <strain evidence="3">FDAARGOS_147</strain>
    </source>
</reference>
<dbReference type="InterPro" id="IPR013132">
    <property type="entry name" value="PseI/NeuA/B-like_N"/>
</dbReference>
<dbReference type="SMART" id="SM00858">
    <property type="entry name" value="SAF"/>
    <property type="match status" value="1"/>
</dbReference>
<dbReference type="PANTHER" id="PTHR42966:SF1">
    <property type="entry name" value="SIALIC ACID SYNTHASE"/>
    <property type="match status" value="1"/>
</dbReference>
<dbReference type="Gene3D" id="3.90.1210.10">
    <property type="entry name" value="Antifreeze-like/N-acetylneuraminic acid synthase C-terminal domain"/>
    <property type="match status" value="1"/>
</dbReference>
<dbReference type="EMBL" id="CP014060">
    <property type="protein sequence ID" value="AMG38130.2"/>
    <property type="molecule type" value="Genomic_DNA"/>
</dbReference>
<dbReference type="Gene3D" id="3.20.20.70">
    <property type="entry name" value="Aldolase class I"/>
    <property type="match status" value="1"/>
</dbReference>
<feature type="domain" description="AFP-like" evidence="1">
    <location>
        <begin position="289"/>
        <end position="345"/>
    </location>
</feature>
<dbReference type="InterPro" id="IPR006190">
    <property type="entry name" value="SAF_AFP_Neu5Ac"/>
</dbReference>
<dbReference type="PROSITE" id="PS50844">
    <property type="entry name" value="AFP_LIKE"/>
    <property type="match status" value="1"/>
</dbReference>
<dbReference type="PANTHER" id="PTHR42966">
    <property type="entry name" value="N-ACETYLNEURAMINATE SYNTHASE"/>
    <property type="match status" value="1"/>
</dbReference>
<gene>
    <name evidence="2" type="ORF">AL504_20175</name>
</gene>
<dbReference type="InterPro" id="IPR013974">
    <property type="entry name" value="SAF"/>
</dbReference>
<dbReference type="InterPro" id="IPR057736">
    <property type="entry name" value="SAF_PseI/NeuA/NeuB"/>
</dbReference>
<dbReference type="InterPro" id="IPR051690">
    <property type="entry name" value="PseI-like"/>
</dbReference>
<protein>
    <recommendedName>
        <fullName evidence="1">AFP-like domain-containing protein</fullName>
    </recommendedName>
</protein>
<proteinExistence type="predicted"/>
<dbReference type="Pfam" id="PF03102">
    <property type="entry name" value="NeuB"/>
    <property type="match status" value="1"/>
</dbReference>
<dbReference type="Pfam" id="PF08666">
    <property type="entry name" value="SAF"/>
    <property type="match status" value="1"/>
</dbReference>
<dbReference type="GO" id="GO:0016051">
    <property type="term" value="P:carbohydrate biosynthetic process"/>
    <property type="evidence" value="ECO:0007669"/>
    <property type="project" value="InterPro"/>
</dbReference>
<dbReference type="GO" id="GO:0047444">
    <property type="term" value="F:N-acylneuraminate-9-phosphate synthase activity"/>
    <property type="evidence" value="ECO:0007669"/>
    <property type="project" value="TreeGrafter"/>
</dbReference>
<dbReference type="AlphaFoldDB" id="A0A0X8P1G7"/>
<dbReference type="InterPro" id="IPR013785">
    <property type="entry name" value="Aldolase_TIM"/>
</dbReference>
<dbReference type="InterPro" id="IPR036732">
    <property type="entry name" value="AFP_Neu5c_C_sf"/>
</dbReference>
<evidence type="ECO:0000313" key="3">
    <source>
        <dbReference type="Proteomes" id="UP000060602"/>
    </source>
</evidence>
<evidence type="ECO:0000313" key="2">
    <source>
        <dbReference type="EMBL" id="AMG38130.2"/>
    </source>
</evidence>
<accession>A0A0X8P1G7</accession>
<name>A0A0X8P1G7_ALCXX</name>